<comment type="caution">
    <text evidence="4">The sequence shown here is derived from an EMBL/GenBank/DDBJ whole genome shotgun (WGS) entry which is preliminary data.</text>
</comment>
<keyword evidence="1" id="KW-0677">Repeat</keyword>
<dbReference type="SUPFAM" id="SSF48403">
    <property type="entry name" value="Ankyrin repeat"/>
    <property type="match status" value="1"/>
</dbReference>
<evidence type="ECO:0000313" key="4">
    <source>
        <dbReference type="EMBL" id="CAF0768071.1"/>
    </source>
</evidence>
<accession>A0A8S2CST8</accession>
<evidence type="ECO:0000256" key="1">
    <source>
        <dbReference type="ARBA" id="ARBA00022737"/>
    </source>
</evidence>
<evidence type="ECO:0000256" key="2">
    <source>
        <dbReference type="ARBA" id="ARBA00023043"/>
    </source>
</evidence>
<dbReference type="EMBL" id="CAJOBA010000667">
    <property type="protein sequence ID" value="CAF3548569.1"/>
    <property type="molecule type" value="Genomic_DNA"/>
</dbReference>
<keyword evidence="2" id="KW-0040">ANK repeat</keyword>
<dbReference type="EMBL" id="CAJNOK010000667">
    <property type="protein sequence ID" value="CAF0768071.1"/>
    <property type="molecule type" value="Genomic_DNA"/>
</dbReference>
<dbReference type="Proteomes" id="UP000677228">
    <property type="component" value="Unassembled WGS sequence"/>
</dbReference>
<feature type="compositionally biased region" description="Acidic residues" evidence="3">
    <location>
        <begin position="646"/>
        <end position="662"/>
    </location>
</feature>
<dbReference type="AlphaFoldDB" id="A0A8S2CST8"/>
<dbReference type="InterPro" id="IPR051165">
    <property type="entry name" value="Multifunctional_ANK_Repeat"/>
</dbReference>
<evidence type="ECO:0000313" key="5">
    <source>
        <dbReference type="EMBL" id="CAF3548569.1"/>
    </source>
</evidence>
<dbReference type="PANTHER" id="PTHR24123:SF33">
    <property type="entry name" value="PROTEIN HOS4"/>
    <property type="match status" value="1"/>
</dbReference>
<dbReference type="InterPro" id="IPR002110">
    <property type="entry name" value="Ankyrin_rpt"/>
</dbReference>
<evidence type="ECO:0000313" key="6">
    <source>
        <dbReference type="Proteomes" id="UP000677228"/>
    </source>
</evidence>
<dbReference type="Proteomes" id="UP000682733">
    <property type="component" value="Unassembled WGS sequence"/>
</dbReference>
<dbReference type="InterPro" id="IPR036770">
    <property type="entry name" value="Ankyrin_rpt-contain_sf"/>
</dbReference>
<protein>
    <submittedName>
        <fullName evidence="4">Uncharacterized protein</fullName>
    </submittedName>
</protein>
<evidence type="ECO:0000256" key="3">
    <source>
        <dbReference type="SAM" id="MobiDB-lite"/>
    </source>
</evidence>
<dbReference type="SMART" id="SM00248">
    <property type="entry name" value="ANK"/>
    <property type="match status" value="5"/>
</dbReference>
<gene>
    <name evidence="4" type="ORF">OVA965_LOCUS2929</name>
    <name evidence="5" type="ORF">TMI583_LOCUS2928</name>
</gene>
<proteinExistence type="predicted"/>
<dbReference type="Gene3D" id="1.25.40.20">
    <property type="entry name" value="Ankyrin repeat-containing domain"/>
    <property type="match status" value="1"/>
</dbReference>
<feature type="region of interest" description="Disordered" evidence="3">
    <location>
        <begin position="641"/>
        <end position="662"/>
    </location>
</feature>
<dbReference type="PANTHER" id="PTHR24123">
    <property type="entry name" value="ANKYRIN REPEAT-CONTAINING"/>
    <property type="match status" value="1"/>
</dbReference>
<name>A0A8S2CST8_9BILA</name>
<sequence>MNRIGYSDISSYPLSMVFNTPPHIPDSISYTSLVFPTSQPNSSVQNQQAPVLSSSDNIQPIGDILGIRASQSASYSLQFNASFLTDQFSMPVVTQSNGHLLLPLTVTPPYGQPHIQQPDQSQIEIVAQPSEIYHGRYLRDHKIASRYLHSNVKPYDYPTIKIPMIYLNSQYHVRVGLVTVPTNKVPVRCVHPYPLKVADLNVWRDESKNALYFPITTDDIVNEGIKRFSELMLVKLLQQEDLKEYRRFRLFDSSNIAKKLGENGSFVNYTATNVFSNIMTEEKNTKKKQEENLGYKIRTYAPKIGSYAGGDDILLVLRTKINTSALYSTVCTKCAANEAIASNGLPSNKKRSYLGGYVQSDALDQLVPQTSPALIKQQKEQSTSVQSVPKQSDQEKDVDDFLAKIQTAIVELLIKNDSELLIRRTRVLINLYEENLLHKTIENGHTLFAQQMANAVSKLSDNIIEKTNAQGETAILIAAKFNNRDVLETLLTLKIDYIYAIDNERNNIFHVLSKQMGTNETIECLLNYLNTKSINIQEKFDNKNNDELTPIQLLIKNNNFDGVKMLIKLGKFTFDVNEGATGDSLIHLAVRNNSLITVQYLIDELKLDGCMSNHQMKPYDLARSLNHQDICDYLNAKYPPHIETDSGGDSDSDDTSEDSENS</sequence>
<organism evidence="4 6">
    <name type="scientific">Didymodactylos carnosus</name>
    <dbReference type="NCBI Taxonomy" id="1234261"/>
    <lineage>
        <taxon>Eukaryota</taxon>
        <taxon>Metazoa</taxon>
        <taxon>Spiralia</taxon>
        <taxon>Gnathifera</taxon>
        <taxon>Rotifera</taxon>
        <taxon>Eurotatoria</taxon>
        <taxon>Bdelloidea</taxon>
        <taxon>Philodinida</taxon>
        <taxon>Philodinidae</taxon>
        <taxon>Didymodactylos</taxon>
    </lineage>
</organism>
<reference evidence="4" key="1">
    <citation type="submission" date="2021-02" db="EMBL/GenBank/DDBJ databases">
        <authorList>
            <person name="Nowell W R."/>
        </authorList>
    </citation>
    <scope>NUCLEOTIDE SEQUENCE</scope>
</reference>